<evidence type="ECO:0000313" key="11">
    <source>
        <dbReference type="Proteomes" id="UP001432000"/>
    </source>
</evidence>
<dbReference type="Gene3D" id="1.10.10.10">
    <property type="entry name" value="Winged helix-like DNA-binding domain superfamily/Winged helix DNA-binding domain"/>
    <property type="match status" value="1"/>
</dbReference>
<proteinExistence type="inferred from homology"/>
<keyword evidence="7" id="KW-0472">Membrane</keyword>
<evidence type="ECO:0000256" key="4">
    <source>
        <dbReference type="ARBA" id="ARBA00023125"/>
    </source>
</evidence>
<dbReference type="SUPFAM" id="SSF88659">
    <property type="entry name" value="Sigma3 and sigma4 domains of RNA polymerase sigma factors"/>
    <property type="match status" value="1"/>
</dbReference>
<name>A0ABZ2PF70_9NOCA</name>
<dbReference type="EMBL" id="CP147846">
    <property type="protein sequence ID" value="WXG67755.1"/>
    <property type="molecule type" value="Genomic_DNA"/>
</dbReference>
<dbReference type="Proteomes" id="UP001432000">
    <property type="component" value="Chromosome"/>
</dbReference>
<dbReference type="RefSeq" id="WP_338887510.1">
    <property type="nucleotide sequence ID" value="NZ_CP147846.1"/>
</dbReference>
<keyword evidence="3" id="KW-0731">Sigma factor</keyword>
<keyword evidence="7" id="KW-1133">Transmembrane helix</keyword>
<accession>A0ABZ2PF70</accession>
<feature type="compositionally biased region" description="Low complexity" evidence="6">
    <location>
        <begin position="408"/>
        <end position="426"/>
    </location>
</feature>
<evidence type="ECO:0000256" key="3">
    <source>
        <dbReference type="ARBA" id="ARBA00023082"/>
    </source>
</evidence>
<keyword evidence="7" id="KW-0812">Transmembrane</keyword>
<protein>
    <submittedName>
        <fullName evidence="10">Sigma-70 family RNA polymerase sigma factor</fullName>
    </submittedName>
</protein>
<sequence length="433" mass="46132">MDGAHARSSEFGDAPIVAALVAGDLSALGEAYDRYAQHLYTYACGMLRDTDAAADVVHDALLIASQRITQLRDPDRFRPWLYAIVRSECLRHLRLTKRSVPLDDSFDLEAPHETDSAAEERDIRALVAAAAAGLSPKDREVLELSIRHDLDNAQVAAVLGVGMNQASTLTSRARAQLERSLSVLLVAQERGNACDGLDELLASWDGEFTPLWRKRIGRHMDKCATCSDIKERKFQAAVLLGLFPLAITPFWLRDRITGAVDANVELVALATRIDPLDRAGFPTQARRSKRGVWVAGAGAALLAVGAGVGILAIEPAVSTPPIPAQFDVVEAPMSSPTLPTQPAALSSAVQPPSVSLAPVAPPLPSTGARLVPVQPVPAVTTPVPQFTTIATATTTQLTSTTQVTTITTTTSTTTDETTTTTTTTTTRSPEPPR</sequence>
<feature type="region of interest" description="Disordered" evidence="6">
    <location>
        <begin position="408"/>
        <end position="433"/>
    </location>
</feature>
<dbReference type="NCBIfam" id="TIGR02937">
    <property type="entry name" value="sigma70-ECF"/>
    <property type="match status" value="1"/>
</dbReference>
<dbReference type="InterPro" id="IPR036388">
    <property type="entry name" value="WH-like_DNA-bd_sf"/>
</dbReference>
<feature type="domain" description="RNA polymerase sigma factor 70 region 4 type 2" evidence="9">
    <location>
        <begin position="127"/>
        <end position="177"/>
    </location>
</feature>
<dbReference type="SUPFAM" id="SSF88946">
    <property type="entry name" value="Sigma2 domain of RNA polymerase sigma factors"/>
    <property type="match status" value="1"/>
</dbReference>
<gene>
    <name evidence="10" type="ORF">WDS16_21415</name>
</gene>
<dbReference type="InterPro" id="IPR007627">
    <property type="entry name" value="RNA_pol_sigma70_r2"/>
</dbReference>
<feature type="transmembrane region" description="Helical" evidence="7">
    <location>
        <begin position="292"/>
        <end position="313"/>
    </location>
</feature>
<feature type="domain" description="RNA polymerase sigma-70 region 2" evidence="8">
    <location>
        <begin position="32"/>
        <end position="98"/>
    </location>
</feature>
<dbReference type="InterPro" id="IPR013325">
    <property type="entry name" value="RNA_pol_sigma_r2"/>
</dbReference>
<evidence type="ECO:0000256" key="5">
    <source>
        <dbReference type="ARBA" id="ARBA00023163"/>
    </source>
</evidence>
<reference evidence="10 11" key="1">
    <citation type="submission" date="2024-03" db="EMBL/GenBank/DDBJ databases">
        <title>Natural products discovery in diverse microorganisms through a two-stage MS feature dereplication strategy.</title>
        <authorList>
            <person name="Zhang R."/>
        </authorList>
    </citation>
    <scope>NUCLEOTIDE SEQUENCE [LARGE SCALE GENOMIC DNA]</scope>
    <source>
        <strain evidence="10 11">18930</strain>
    </source>
</reference>
<evidence type="ECO:0000256" key="2">
    <source>
        <dbReference type="ARBA" id="ARBA00023015"/>
    </source>
</evidence>
<dbReference type="InterPro" id="IPR013249">
    <property type="entry name" value="RNA_pol_sigma70_r4_t2"/>
</dbReference>
<dbReference type="InterPro" id="IPR039425">
    <property type="entry name" value="RNA_pol_sigma-70-like"/>
</dbReference>
<dbReference type="Gene3D" id="1.10.1740.10">
    <property type="match status" value="1"/>
</dbReference>
<dbReference type="PANTHER" id="PTHR43133">
    <property type="entry name" value="RNA POLYMERASE ECF-TYPE SIGMA FACTO"/>
    <property type="match status" value="1"/>
</dbReference>
<comment type="similarity">
    <text evidence="1">Belongs to the sigma-70 factor family. ECF subfamily.</text>
</comment>
<keyword evidence="5" id="KW-0804">Transcription</keyword>
<keyword evidence="4" id="KW-0238">DNA-binding</keyword>
<dbReference type="Pfam" id="PF08281">
    <property type="entry name" value="Sigma70_r4_2"/>
    <property type="match status" value="1"/>
</dbReference>
<evidence type="ECO:0000313" key="10">
    <source>
        <dbReference type="EMBL" id="WXG67755.1"/>
    </source>
</evidence>
<dbReference type="PANTHER" id="PTHR43133:SF8">
    <property type="entry name" value="RNA POLYMERASE SIGMA FACTOR HI_1459-RELATED"/>
    <property type="match status" value="1"/>
</dbReference>
<evidence type="ECO:0000259" key="9">
    <source>
        <dbReference type="Pfam" id="PF08281"/>
    </source>
</evidence>
<dbReference type="Pfam" id="PF04542">
    <property type="entry name" value="Sigma70_r2"/>
    <property type="match status" value="1"/>
</dbReference>
<dbReference type="InterPro" id="IPR014284">
    <property type="entry name" value="RNA_pol_sigma-70_dom"/>
</dbReference>
<organism evidence="10 11">
    <name type="scientific">Rhodococcus sovatensis</name>
    <dbReference type="NCBI Taxonomy" id="1805840"/>
    <lineage>
        <taxon>Bacteria</taxon>
        <taxon>Bacillati</taxon>
        <taxon>Actinomycetota</taxon>
        <taxon>Actinomycetes</taxon>
        <taxon>Mycobacteriales</taxon>
        <taxon>Nocardiaceae</taxon>
        <taxon>Rhodococcus</taxon>
    </lineage>
</organism>
<keyword evidence="11" id="KW-1185">Reference proteome</keyword>
<evidence type="ECO:0000256" key="7">
    <source>
        <dbReference type="SAM" id="Phobius"/>
    </source>
</evidence>
<evidence type="ECO:0000256" key="6">
    <source>
        <dbReference type="SAM" id="MobiDB-lite"/>
    </source>
</evidence>
<keyword evidence="2" id="KW-0805">Transcription regulation</keyword>
<evidence type="ECO:0000256" key="1">
    <source>
        <dbReference type="ARBA" id="ARBA00010641"/>
    </source>
</evidence>
<evidence type="ECO:0000259" key="8">
    <source>
        <dbReference type="Pfam" id="PF04542"/>
    </source>
</evidence>
<dbReference type="InterPro" id="IPR013324">
    <property type="entry name" value="RNA_pol_sigma_r3/r4-like"/>
</dbReference>